<proteinExistence type="predicted"/>
<keyword evidence="2" id="KW-1133">Transmembrane helix</keyword>
<sequence length="150" mass="16897">MSTRRGGPALPHPRSATVGFAPAVATLIPCLATALLSSLVARIMSTRRSGPAPLSRLRPGASLYGGGHAPPGSCSGALLQPRPSSMRYGRRKLRRWWPRPRPPPARKFRVRLVVWQSKGCPCWRLRLLQSQPRRSRRRRARRRRGLSRRR</sequence>
<evidence type="ECO:0000313" key="3">
    <source>
        <dbReference type="EMBL" id="KAG2590270.1"/>
    </source>
</evidence>
<feature type="region of interest" description="Disordered" evidence="1">
    <location>
        <begin position="63"/>
        <end position="84"/>
    </location>
</feature>
<gene>
    <name evidence="3" type="ORF">PVAP13_5NG279934</name>
</gene>
<dbReference type="EMBL" id="CM029046">
    <property type="protein sequence ID" value="KAG2590270.1"/>
    <property type="molecule type" value="Genomic_DNA"/>
</dbReference>
<name>A0A8T0RXJ1_PANVG</name>
<feature type="transmembrane region" description="Helical" evidence="2">
    <location>
        <begin position="20"/>
        <end position="41"/>
    </location>
</feature>
<accession>A0A8T0RXJ1</accession>
<reference evidence="3" key="1">
    <citation type="submission" date="2020-05" db="EMBL/GenBank/DDBJ databases">
        <title>WGS assembly of Panicum virgatum.</title>
        <authorList>
            <person name="Lovell J.T."/>
            <person name="Jenkins J."/>
            <person name="Shu S."/>
            <person name="Juenger T.E."/>
            <person name="Schmutz J."/>
        </authorList>
    </citation>
    <scope>NUCLEOTIDE SEQUENCE</scope>
    <source>
        <strain evidence="3">AP13</strain>
    </source>
</reference>
<organism evidence="3 4">
    <name type="scientific">Panicum virgatum</name>
    <name type="common">Blackwell switchgrass</name>
    <dbReference type="NCBI Taxonomy" id="38727"/>
    <lineage>
        <taxon>Eukaryota</taxon>
        <taxon>Viridiplantae</taxon>
        <taxon>Streptophyta</taxon>
        <taxon>Embryophyta</taxon>
        <taxon>Tracheophyta</taxon>
        <taxon>Spermatophyta</taxon>
        <taxon>Magnoliopsida</taxon>
        <taxon>Liliopsida</taxon>
        <taxon>Poales</taxon>
        <taxon>Poaceae</taxon>
        <taxon>PACMAD clade</taxon>
        <taxon>Panicoideae</taxon>
        <taxon>Panicodae</taxon>
        <taxon>Paniceae</taxon>
        <taxon>Panicinae</taxon>
        <taxon>Panicum</taxon>
        <taxon>Panicum sect. Hiantes</taxon>
    </lineage>
</organism>
<dbReference type="Proteomes" id="UP000823388">
    <property type="component" value="Chromosome 5N"/>
</dbReference>
<keyword evidence="2" id="KW-0812">Transmembrane</keyword>
<evidence type="ECO:0000313" key="4">
    <source>
        <dbReference type="Proteomes" id="UP000823388"/>
    </source>
</evidence>
<keyword evidence="4" id="KW-1185">Reference proteome</keyword>
<evidence type="ECO:0000256" key="1">
    <source>
        <dbReference type="SAM" id="MobiDB-lite"/>
    </source>
</evidence>
<comment type="caution">
    <text evidence="3">The sequence shown here is derived from an EMBL/GenBank/DDBJ whole genome shotgun (WGS) entry which is preliminary data.</text>
</comment>
<keyword evidence="2" id="KW-0472">Membrane</keyword>
<dbReference type="AlphaFoldDB" id="A0A8T0RXJ1"/>
<evidence type="ECO:0000256" key="2">
    <source>
        <dbReference type="SAM" id="Phobius"/>
    </source>
</evidence>
<protein>
    <submittedName>
        <fullName evidence="3">Uncharacterized protein</fullName>
    </submittedName>
</protein>